<keyword evidence="2" id="KW-0808">Transferase</keyword>
<dbReference type="Gene3D" id="2.160.10.10">
    <property type="entry name" value="Hexapeptide repeat proteins"/>
    <property type="match status" value="1"/>
</dbReference>
<evidence type="ECO:0008006" key="5">
    <source>
        <dbReference type="Google" id="ProtNLM"/>
    </source>
</evidence>
<dbReference type="GO" id="GO:0005829">
    <property type="term" value="C:cytosol"/>
    <property type="evidence" value="ECO:0007669"/>
    <property type="project" value="TreeGrafter"/>
</dbReference>
<dbReference type="Proteomes" id="UP000014539">
    <property type="component" value="Unassembled WGS sequence"/>
</dbReference>
<dbReference type="AlphaFoldDB" id="S3YJ27"/>
<sequence length="155" mass="17291">MNIHKFNLIYSHFIKLFLIIFPDSPLVMRFRGWCYSLAMKKCGKNLQVASTAVLRGIENIYCGDNVYIGPNSYIMAREKITIESEVLIAMNCVVVDSNHGKDINANSYRYNRGSQAEIIIGKGSWIAANCVVTSGSNIKPGTLIPPCSVVRKQKD</sequence>
<keyword evidence="4" id="KW-1185">Reference proteome</keyword>
<dbReference type="PANTHER" id="PTHR23416:SF23">
    <property type="entry name" value="ACETYLTRANSFERASE C18B11.09C-RELATED"/>
    <property type="match status" value="1"/>
</dbReference>
<gene>
    <name evidence="3" type="ORF">HMPREF9309_01070</name>
</gene>
<accession>S3YJ27</accession>
<evidence type="ECO:0000256" key="1">
    <source>
        <dbReference type="ARBA" id="ARBA00007274"/>
    </source>
</evidence>
<reference evidence="3 4" key="1">
    <citation type="submission" date="2013-06" db="EMBL/GenBank/DDBJ databases">
        <title>The Genome Sequence of Campylobacter ureolyticus ACS-301-V-SCH3B.</title>
        <authorList>
            <consortium name="The Broad Institute Genomics Platform"/>
            <person name="Earl A."/>
            <person name="Ward D."/>
            <person name="Feldgarden M."/>
            <person name="Gevers D."/>
            <person name="Saerens B."/>
            <person name="Vaneechoutte M."/>
            <person name="Walker B."/>
            <person name="Young S."/>
            <person name="Zeng Q."/>
            <person name="Gargeya S."/>
            <person name="Fitzgerald M."/>
            <person name="Haas B."/>
            <person name="Abouelleil A."/>
            <person name="Allen A.W."/>
            <person name="Alvarado L."/>
            <person name="Arachchi H.M."/>
            <person name="Berlin A.M."/>
            <person name="Chapman S.B."/>
            <person name="Gainer-Dewar J."/>
            <person name="Goldberg J."/>
            <person name="Griggs A."/>
            <person name="Gujja S."/>
            <person name="Hansen M."/>
            <person name="Howarth C."/>
            <person name="Imamovic A."/>
            <person name="Ireland A."/>
            <person name="Larimer J."/>
            <person name="McCowan C."/>
            <person name="Murphy C."/>
            <person name="Pearson M."/>
            <person name="Poon T.W."/>
            <person name="Priest M."/>
            <person name="Roberts A."/>
            <person name="Saif S."/>
            <person name="Shea T."/>
            <person name="Sisk P."/>
            <person name="Sykes S."/>
            <person name="Wortman J."/>
            <person name="Nusbaum C."/>
            <person name="Birren B."/>
        </authorList>
    </citation>
    <scope>NUCLEOTIDE SEQUENCE [LARGE SCALE GENOMIC DNA]</scope>
    <source>
        <strain evidence="3 4">ACS-301-V-Sch3b</strain>
    </source>
</reference>
<comment type="caution">
    <text evidence="3">The sequence shown here is derived from an EMBL/GenBank/DDBJ whole genome shotgun (WGS) entry which is preliminary data.</text>
</comment>
<dbReference type="CDD" id="cd04647">
    <property type="entry name" value="LbH_MAT_like"/>
    <property type="match status" value="1"/>
</dbReference>
<evidence type="ECO:0000256" key="2">
    <source>
        <dbReference type="ARBA" id="ARBA00022679"/>
    </source>
</evidence>
<name>S3YJ27_9BACT</name>
<dbReference type="PANTHER" id="PTHR23416">
    <property type="entry name" value="SIALIC ACID SYNTHASE-RELATED"/>
    <property type="match status" value="1"/>
</dbReference>
<dbReference type="HOGENOM" id="CLU_051638_7_3_7"/>
<dbReference type="EMBL" id="AGYD01000009">
    <property type="protein sequence ID" value="EPH08455.1"/>
    <property type="molecule type" value="Genomic_DNA"/>
</dbReference>
<dbReference type="InterPro" id="IPR011004">
    <property type="entry name" value="Trimer_LpxA-like_sf"/>
</dbReference>
<comment type="similarity">
    <text evidence="1">Belongs to the transferase hexapeptide repeat family.</text>
</comment>
<evidence type="ECO:0000313" key="3">
    <source>
        <dbReference type="EMBL" id="EPH08455.1"/>
    </source>
</evidence>
<dbReference type="GO" id="GO:0008374">
    <property type="term" value="F:O-acyltransferase activity"/>
    <property type="evidence" value="ECO:0007669"/>
    <property type="project" value="TreeGrafter"/>
</dbReference>
<proteinExistence type="inferred from homology"/>
<evidence type="ECO:0000313" key="4">
    <source>
        <dbReference type="Proteomes" id="UP000014539"/>
    </source>
</evidence>
<protein>
    <recommendedName>
        <fullName evidence="5">Acyltransferase</fullName>
    </recommendedName>
</protein>
<organism evidence="3 4">
    <name type="scientific">Campylobacter ureolyticus ACS-301-V-Sch3b</name>
    <dbReference type="NCBI Taxonomy" id="883165"/>
    <lineage>
        <taxon>Bacteria</taxon>
        <taxon>Pseudomonadati</taxon>
        <taxon>Campylobacterota</taxon>
        <taxon>Epsilonproteobacteria</taxon>
        <taxon>Campylobacterales</taxon>
        <taxon>Campylobacteraceae</taxon>
        <taxon>Campylobacter</taxon>
    </lineage>
</organism>
<dbReference type="InterPro" id="IPR051159">
    <property type="entry name" value="Hexapeptide_acetyltransf"/>
</dbReference>
<dbReference type="SUPFAM" id="SSF51161">
    <property type="entry name" value="Trimeric LpxA-like enzymes"/>
    <property type="match status" value="1"/>
</dbReference>
<dbReference type="PATRIC" id="fig|883165.3.peg.1084"/>